<dbReference type="Proteomes" id="UP000541154">
    <property type="component" value="Unassembled WGS sequence"/>
</dbReference>
<dbReference type="Pfam" id="PF07814">
    <property type="entry name" value="WAPL"/>
    <property type="match status" value="1"/>
</dbReference>
<feature type="region of interest" description="Disordered" evidence="2">
    <location>
        <begin position="1"/>
        <end position="89"/>
    </location>
</feature>
<dbReference type="InterPro" id="IPR022771">
    <property type="entry name" value="WAPL_C"/>
</dbReference>
<dbReference type="Gene3D" id="1.25.10.10">
    <property type="entry name" value="Leucine-rich Repeat Variant"/>
    <property type="match status" value="2"/>
</dbReference>
<evidence type="ECO:0000313" key="5">
    <source>
        <dbReference type="Proteomes" id="UP000541154"/>
    </source>
</evidence>
<dbReference type="SUPFAM" id="SSF48371">
    <property type="entry name" value="ARM repeat"/>
    <property type="match status" value="1"/>
</dbReference>
<dbReference type="AlphaFoldDB" id="A0A8H6ADH4"/>
<evidence type="ECO:0000256" key="2">
    <source>
        <dbReference type="SAM" id="MobiDB-lite"/>
    </source>
</evidence>
<comment type="caution">
    <text evidence="4">The sequence shown here is derived from an EMBL/GenBank/DDBJ whole genome shotgun (WGS) entry which is preliminary data.</text>
</comment>
<feature type="domain" description="Wings apart-like protein C-terminal" evidence="3">
    <location>
        <begin position="341"/>
        <end position="676"/>
    </location>
</feature>
<dbReference type="PANTHER" id="PTHR22100">
    <property type="entry name" value="WINGS APART-LIKE PROTEIN HOMOLOG"/>
    <property type="match status" value="1"/>
</dbReference>
<sequence length="802" mass="88586">MRGKTKKLVTYGKASSHKPPNLKNGVQDLAAPHTICSEGESAKASCSSPLTKSLDLSHHDAGSQSTSSVDISGSQSSQGKAYDDVSGKKRRKLFRENVQQIRDQSMSVNSDTAPTSAHRSYAEFGKTTSPDCAKSNEVFHMGEAQDRGTFPRKAQFEIEPLGANFGAMSRSPYRVYSSKAASLPISCSHDEDTTRYHKRLPTIRKRLVDSLSAAEEFARDGIRDTLTDRDYQSDCHSLSQLIWEEKDRQSTADIHQSKAPSTDSAEPSGIPKAPRFGRSRVTYAHQRSFLNDASTVGLVDDPGISVSTMCCNPRRPQPSPGLLSQAYSHVEDEESLDNRPVQSIHELRQAGDNARFQETVELVFEDIEDPHNSVSEACNGFLQLCTRLMEPQFLRRFCESGFDIRLVKCMTNDLDIVSTTLALCAFRLIYVSGSLPPTLLTPFWSKLLDISSTLIGAEDDLLLLARQRPLGLSKAVQASLKALLPRLSLAVYGEQPITSISPRPLILLNIQSALLIFQEKGTSVDIPVPLLTPIVGLLSPETCENAKFPLPLQRFHVLVLALSILEAYTMLSGPLDADHRNSFQPLTRYHSLLYADQTNQSRQVLVLYIRVLLNLTNRDPSFCEACCRPEFVGGLVNIITSKFCAVSEEAITKENSALDTIILALGALINMAEKSELSRSIFLESMDNSASFLHLLLQQFSAGISSVTQAHSVSEMQHNVAIGYLSILLVTLCLNKEALAHVKASLHGRGLTSALSTAEEFLRYHQKVEKDSHLLDTRNKDGAELTSRLEQIIYQIRQHVEQ</sequence>
<comment type="similarity">
    <text evidence="1">Belongs to the WAPL family.</text>
</comment>
<gene>
    <name evidence="4" type="ORF">ETB97_005872</name>
</gene>
<dbReference type="InterPro" id="IPR016024">
    <property type="entry name" value="ARM-type_fold"/>
</dbReference>
<proteinExistence type="inferred from homology"/>
<name>A0A8H6ADH4_PETAA</name>
<evidence type="ECO:0000259" key="3">
    <source>
        <dbReference type="Pfam" id="PF07814"/>
    </source>
</evidence>
<evidence type="ECO:0000256" key="1">
    <source>
        <dbReference type="ARBA" id="ARBA00006854"/>
    </source>
</evidence>
<accession>A0A8H6ADH4</accession>
<dbReference type="EMBL" id="SPNV01000026">
    <property type="protein sequence ID" value="KAF5864985.1"/>
    <property type="molecule type" value="Genomic_DNA"/>
</dbReference>
<feature type="compositionally biased region" description="Polar residues" evidence="2">
    <location>
        <begin position="251"/>
        <end position="265"/>
    </location>
</feature>
<organism evidence="4 5">
    <name type="scientific">Petromyces alliaceus</name>
    <name type="common">Aspergillus alliaceus</name>
    <dbReference type="NCBI Taxonomy" id="209559"/>
    <lineage>
        <taxon>Eukaryota</taxon>
        <taxon>Fungi</taxon>
        <taxon>Dikarya</taxon>
        <taxon>Ascomycota</taxon>
        <taxon>Pezizomycotina</taxon>
        <taxon>Eurotiomycetes</taxon>
        <taxon>Eurotiomycetidae</taxon>
        <taxon>Eurotiales</taxon>
        <taxon>Aspergillaceae</taxon>
        <taxon>Aspergillus</taxon>
        <taxon>Aspergillus subgen. Circumdati</taxon>
    </lineage>
</organism>
<feature type="compositionally biased region" description="Low complexity" evidence="2">
    <location>
        <begin position="62"/>
        <end position="79"/>
    </location>
</feature>
<reference evidence="4 5" key="1">
    <citation type="submission" date="2019-04" db="EMBL/GenBank/DDBJ databases">
        <title>Aspergillus burnettii sp. nov., novel species from soil in southeast Queensland.</title>
        <authorList>
            <person name="Gilchrist C.L.M."/>
            <person name="Pitt J.I."/>
            <person name="Lange L."/>
            <person name="Lacey H.J."/>
            <person name="Vuong D."/>
            <person name="Midgley D.J."/>
            <person name="Greenfield P."/>
            <person name="Bradbury M."/>
            <person name="Lacey E."/>
            <person name="Busk P.K."/>
            <person name="Pilgaard B."/>
            <person name="Chooi Y.H."/>
            <person name="Piggott A.M."/>
        </authorList>
    </citation>
    <scope>NUCLEOTIDE SEQUENCE [LARGE SCALE GENOMIC DNA]</scope>
    <source>
        <strain evidence="4 5">FRR 5400</strain>
    </source>
</reference>
<evidence type="ECO:0000313" key="4">
    <source>
        <dbReference type="EMBL" id="KAF5864985.1"/>
    </source>
</evidence>
<keyword evidence="5" id="KW-1185">Reference proteome</keyword>
<feature type="region of interest" description="Disordered" evidence="2">
    <location>
        <begin position="247"/>
        <end position="277"/>
    </location>
</feature>
<protein>
    <recommendedName>
        <fullName evidence="3">Wings apart-like protein C-terminal domain-containing protein</fullName>
    </recommendedName>
</protein>
<dbReference type="PANTHER" id="PTHR22100:SF13">
    <property type="entry name" value="WINGS APART-LIKE PROTEIN HOMOLOG"/>
    <property type="match status" value="1"/>
</dbReference>
<dbReference type="InterPro" id="IPR039874">
    <property type="entry name" value="WAPL"/>
</dbReference>
<dbReference type="InterPro" id="IPR011989">
    <property type="entry name" value="ARM-like"/>
</dbReference>